<protein>
    <submittedName>
        <fullName evidence="1">Uncharacterized protein</fullName>
    </submittedName>
</protein>
<gene>
    <name evidence="1" type="ORF">D9611_012025</name>
</gene>
<accession>A0A8H5AT04</accession>
<evidence type="ECO:0000313" key="2">
    <source>
        <dbReference type="Proteomes" id="UP000541558"/>
    </source>
</evidence>
<organism evidence="1 2">
    <name type="scientific">Ephemerocybe angulata</name>
    <dbReference type="NCBI Taxonomy" id="980116"/>
    <lineage>
        <taxon>Eukaryota</taxon>
        <taxon>Fungi</taxon>
        <taxon>Dikarya</taxon>
        <taxon>Basidiomycota</taxon>
        <taxon>Agaricomycotina</taxon>
        <taxon>Agaricomycetes</taxon>
        <taxon>Agaricomycetidae</taxon>
        <taxon>Agaricales</taxon>
        <taxon>Agaricineae</taxon>
        <taxon>Psathyrellaceae</taxon>
        <taxon>Ephemerocybe</taxon>
    </lineage>
</organism>
<reference evidence="1 2" key="1">
    <citation type="journal article" date="2020" name="ISME J.">
        <title>Uncovering the hidden diversity of litter-decomposition mechanisms in mushroom-forming fungi.</title>
        <authorList>
            <person name="Floudas D."/>
            <person name="Bentzer J."/>
            <person name="Ahren D."/>
            <person name="Johansson T."/>
            <person name="Persson P."/>
            <person name="Tunlid A."/>
        </authorList>
    </citation>
    <scope>NUCLEOTIDE SEQUENCE [LARGE SCALE GENOMIC DNA]</scope>
    <source>
        <strain evidence="1 2">CBS 175.51</strain>
    </source>
</reference>
<evidence type="ECO:0000313" key="1">
    <source>
        <dbReference type="EMBL" id="KAF5310356.1"/>
    </source>
</evidence>
<dbReference type="AlphaFoldDB" id="A0A8H5AT04"/>
<name>A0A8H5AT04_9AGAR</name>
<dbReference type="EMBL" id="JAACJK010000230">
    <property type="protein sequence ID" value="KAF5310356.1"/>
    <property type="molecule type" value="Genomic_DNA"/>
</dbReference>
<dbReference type="Proteomes" id="UP000541558">
    <property type="component" value="Unassembled WGS sequence"/>
</dbReference>
<keyword evidence="2" id="KW-1185">Reference proteome</keyword>
<sequence>MGFSCSSTASSLLPSRSIIIINFTVFSKSALVEEHDLHLRLPSSLETSSLLLVLLVIRSAQRQSLFTSLRWLPATRRITNTLGITNDLCAF</sequence>
<comment type="caution">
    <text evidence="1">The sequence shown here is derived from an EMBL/GenBank/DDBJ whole genome shotgun (WGS) entry which is preliminary data.</text>
</comment>
<proteinExistence type="predicted"/>